<evidence type="ECO:0000313" key="3">
    <source>
        <dbReference type="Proteomes" id="UP000028725"/>
    </source>
</evidence>
<dbReference type="AlphaFoldDB" id="A0A085WND2"/>
<name>A0A085WND2_9BACT</name>
<accession>A0A085WND2</accession>
<protein>
    <recommendedName>
        <fullName evidence="4">Lipoprotein</fullName>
    </recommendedName>
</protein>
<keyword evidence="3" id="KW-1185">Reference proteome</keyword>
<dbReference type="OrthoDB" id="5480711at2"/>
<dbReference type="Proteomes" id="UP000028725">
    <property type="component" value="Unassembled WGS sequence"/>
</dbReference>
<proteinExistence type="predicted"/>
<sequence>MGKAWVWGLVLFAVGCSSPQSQPSEEPPPQEPPPAELPQLSVDPYRALVVVDASVVLDARASNAANGPWSFRWLMEQLAGDEARAPQFVEAWLRSLRTSSLNGFALEDRRGVEVLLGTGPGAWPRTSTGALDLSRAPFRLLAIVNRMDVISSASSNGEGRFVFGFVDPATGEPGRMTVAFEFRLPPLGTSDDRKAWAQRWFDAAQQPWGEAYNRALEELTRGFSARGVDPNGAGGSALSQLRMNEAAFGELWELREWQLEAGPGGTFLRLSPLPQTPDGAMHTSRDKVTAAPL</sequence>
<dbReference type="RefSeq" id="WP_044188009.1">
    <property type="nucleotide sequence ID" value="NZ_JMCB01000005.1"/>
</dbReference>
<dbReference type="PROSITE" id="PS51257">
    <property type="entry name" value="PROKAR_LIPOPROTEIN"/>
    <property type="match status" value="1"/>
</dbReference>
<organism evidence="2 3">
    <name type="scientific">Hyalangium minutum</name>
    <dbReference type="NCBI Taxonomy" id="394096"/>
    <lineage>
        <taxon>Bacteria</taxon>
        <taxon>Pseudomonadati</taxon>
        <taxon>Myxococcota</taxon>
        <taxon>Myxococcia</taxon>
        <taxon>Myxococcales</taxon>
        <taxon>Cystobacterineae</taxon>
        <taxon>Archangiaceae</taxon>
        <taxon>Hyalangium</taxon>
    </lineage>
</organism>
<comment type="caution">
    <text evidence="2">The sequence shown here is derived from an EMBL/GenBank/DDBJ whole genome shotgun (WGS) entry which is preliminary data.</text>
</comment>
<gene>
    <name evidence="2" type="ORF">DB31_7097</name>
</gene>
<feature type="compositionally biased region" description="Basic and acidic residues" evidence="1">
    <location>
        <begin position="283"/>
        <end position="293"/>
    </location>
</feature>
<feature type="region of interest" description="Disordered" evidence="1">
    <location>
        <begin position="18"/>
        <end position="38"/>
    </location>
</feature>
<reference evidence="2 3" key="1">
    <citation type="submission" date="2014-04" db="EMBL/GenBank/DDBJ databases">
        <title>Genome assembly of Hyalangium minutum DSM 14724.</title>
        <authorList>
            <person name="Sharma G."/>
            <person name="Subramanian S."/>
        </authorList>
    </citation>
    <scope>NUCLEOTIDE SEQUENCE [LARGE SCALE GENOMIC DNA]</scope>
    <source>
        <strain evidence="2 3">DSM 14724</strain>
    </source>
</reference>
<feature type="region of interest" description="Disordered" evidence="1">
    <location>
        <begin position="272"/>
        <end position="293"/>
    </location>
</feature>
<evidence type="ECO:0000256" key="1">
    <source>
        <dbReference type="SAM" id="MobiDB-lite"/>
    </source>
</evidence>
<evidence type="ECO:0000313" key="2">
    <source>
        <dbReference type="EMBL" id="KFE69195.1"/>
    </source>
</evidence>
<evidence type="ECO:0008006" key="4">
    <source>
        <dbReference type="Google" id="ProtNLM"/>
    </source>
</evidence>
<dbReference type="EMBL" id="JMCB01000005">
    <property type="protein sequence ID" value="KFE69195.1"/>
    <property type="molecule type" value="Genomic_DNA"/>
</dbReference>
<dbReference type="STRING" id="394096.DB31_7097"/>
<dbReference type="PATRIC" id="fig|394096.3.peg.3141"/>
<feature type="compositionally biased region" description="Pro residues" evidence="1">
    <location>
        <begin position="25"/>
        <end position="36"/>
    </location>
</feature>